<dbReference type="CDD" id="cd05009">
    <property type="entry name" value="SIS_GlmS_GlmD_2"/>
    <property type="match status" value="1"/>
</dbReference>
<feature type="initiator methionine" description="Removed" evidence="10">
    <location>
        <position position="1"/>
    </location>
</feature>
<dbReference type="RefSeq" id="WP_008802451.1">
    <property type="nucleotide sequence ID" value="NZ_KQ235735.1"/>
</dbReference>
<evidence type="ECO:0000256" key="10">
    <source>
        <dbReference type="HAMAP-Rule" id="MF_00164"/>
    </source>
</evidence>
<dbReference type="GO" id="GO:0004360">
    <property type="term" value="F:glutamine-fructose-6-phosphate transaminase (isomerizing) activity"/>
    <property type="evidence" value="ECO:0007669"/>
    <property type="project" value="UniProtKB-UniRule"/>
</dbReference>
<name>A0A0M1VRV4_FUSVC</name>
<dbReference type="InterPro" id="IPR035466">
    <property type="entry name" value="GlmS/AgaS_SIS"/>
</dbReference>
<reference evidence="13 14" key="1">
    <citation type="submission" date="2011-10" db="EMBL/GenBank/DDBJ databases">
        <title>The Genome Sequence of Fusobacterium sp. 4_1_13.</title>
        <authorList>
            <consortium name="The Broad Institute Genome Sequencing Platform"/>
            <person name="Earl A."/>
            <person name="Ward D."/>
            <person name="Feldgarden M."/>
            <person name="Gevers D."/>
            <person name="Strauss J."/>
            <person name="Ambrose C."/>
            <person name="Allen-Vercoe E."/>
            <person name="Young S.K."/>
            <person name="Zeng Q."/>
            <person name="Gargeya S."/>
            <person name="Fitzgerald M."/>
            <person name="Haas B."/>
            <person name="Abouelleil A."/>
            <person name="Alvarado L."/>
            <person name="Arachchi H.M."/>
            <person name="Berlin A."/>
            <person name="Brown A."/>
            <person name="Chapman S.B."/>
            <person name="Chen Z."/>
            <person name="Dunbar C."/>
            <person name="Freedman E."/>
            <person name="Gearin G."/>
            <person name="Goldberg J."/>
            <person name="Griggs A."/>
            <person name="Gujja S."/>
            <person name="Heiman D."/>
            <person name="Howarth C."/>
            <person name="Larson L."/>
            <person name="Lui A."/>
            <person name="MacDonald P.J."/>
            <person name="Montmayeur A."/>
            <person name="Murphy C."/>
            <person name="Neiman D."/>
            <person name="Pearson M."/>
            <person name="Priest M."/>
            <person name="Roberts A."/>
            <person name="Saif S."/>
            <person name="Shea T."/>
            <person name="Shenoy N."/>
            <person name="Sisk P."/>
            <person name="Stolte C."/>
            <person name="Sykes S."/>
            <person name="Wortman J."/>
            <person name="Nusbaum C."/>
            <person name="Birren B."/>
        </authorList>
    </citation>
    <scope>NUCLEOTIDE SEQUENCE [LARGE SCALE GENOMIC DNA]</scope>
    <source>
        <strain evidence="13 14">4_1_13</strain>
    </source>
</reference>
<comment type="function">
    <text evidence="10">Catalyzes the first step in hexosamine metabolism, converting fructose-6P into glucosamine-6P using glutamine as a nitrogen source.</text>
</comment>
<dbReference type="GO" id="GO:0097367">
    <property type="term" value="F:carbohydrate derivative binding"/>
    <property type="evidence" value="ECO:0007669"/>
    <property type="project" value="InterPro"/>
</dbReference>
<evidence type="ECO:0000259" key="11">
    <source>
        <dbReference type="PROSITE" id="PS51278"/>
    </source>
</evidence>
<feature type="active site" description="For Fru-6P isomerization activity" evidence="10">
    <location>
        <position position="602"/>
    </location>
</feature>
<dbReference type="HOGENOM" id="CLU_012520_5_2_0"/>
<evidence type="ECO:0000256" key="9">
    <source>
        <dbReference type="ARBA" id="ARBA00022962"/>
    </source>
</evidence>
<dbReference type="CDD" id="cd05008">
    <property type="entry name" value="SIS_GlmS_GlmD_1"/>
    <property type="match status" value="1"/>
</dbReference>
<comment type="caution">
    <text evidence="13">The sequence shown here is derived from an EMBL/GenBank/DDBJ whole genome shotgun (WGS) entry which is preliminary data.</text>
</comment>
<dbReference type="FunFam" id="3.40.50.10490:FF:000001">
    <property type="entry name" value="Glutamine--fructose-6-phosphate aminotransferase [isomerizing]"/>
    <property type="match status" value="1"/>
</dbReference>
<keyword evidence="9" id="KW-0315">Glutamine amidotransferase</keyword>
<dbReference type="AlphaFoldDB" id="A0A0M1VRV4"/>
<proteinExistence type="inferred from homology"/>
<dbReference type="InterPro" id="IPR001347">
    <property type="entry name" value="SIS_dom"/>
</dbReference>
<evidence type="ECO:0000256" key="2">
    <source>
        <dbReference type="ARBA" id="ARBA00004496"/>
    </source>
</evidence>
<evidence type="ECO:0000313" key="13">
    <source>
        <dbReference type="EMBL" id="EEO39346.1"/>
    </source>
</evidence>
<dbReference type="GO" id="GO:0006047">
    <property type="term" value="P:UDP-N-acetylglucosamine metabolic process"/>
    <property type="evidence" value="ECO:0007669"/>
    <property type="project" value="TreeGrafter"/>
</dbReference>
<evidence type="ECO:0000256" key="3">
    <source>
        <dbReference type="ARBA" id="ARBA00012916"/>
    </source>
</evidence>
<evidence type="ECO:0000256" key="8">
    <source>
        <dbReference type="ARBA" id="ARBA00022737"/>
    </source>
</evidence>
<evidence type="ECO:0000313" key="14">
    <source>
        <dbReference type="Proteomes" id="UP000004925"/>
    </source>
</evidence>
<dbReference type="HAMAP" id="MF_00164">
    <property type="entry name" value="GlmS"/>
    <property type="match status" value="1"/>
</dbReference>
<feature type="domain" description="Glutamine amidotransferase type-2" evidence="11">
    <location>
        <begin position="2"/>
        <end position="218"/>
    </location>
</feature>
<dbReference type="InterPro" id="IPR029055">
    <property type="entry name" value="Ntn_hydrolases_N"/>
</dbReference>
<dbReference type="InterPro" id="IPR017932">
    <property type="entry name" value="GATase_2_dom"/>
</dbReference>
<dbReference type="PANTHER" id="PTHR10937:SF0">
    <property type="entry name" value="GLUTAMINE--FRUCTOSE-6-PHOSPHATE TRANSAMINASE (ISOMERIZING)"/>
    <property type="match status" value="1"/>
</dbReference>
<evidence type="ECO:0000256" key="1">
    <source>
        <dbReference type="ARBA" id="ARBA00001031"/>
    </source>
</evidence>
<gene>
    <name evidence="10" type="primary">glmS</name>
    <name evidence="13" type="ORF">FSCG_00059</name>
</gene>
<dbReference type="PROSITE" id="PS51278">
    <property type="entry name" value="GATASE_TYPE_2"/>
    <property type="match status" value="1"/>
</dbReference>
<dbReference type="InterPro" id="IPR047084">
    <property type="entry name" value="GFAT_N"/>
</dbReference>
<protein>
    <recommendedName>
        <fullName evidence="4 10">Glutamine--fructose-6-phosphate aminotransferase [isomerizing]</fullName>
        <ecNumber evidence="3 10">2.6.1.16</ecNumber>
    </recommendedName>
    <alternativeName>
        <fullName evidence="10">D-fructose-6-phosphate amidotransferase</fullName>
    </alternativeName>
    <alternativeName>
        <fullName evidence="10">GFAT</fullName>
    </alternativeName>
    <alternativeName>
        <fullName evidence="10">Glucosamine-6-phosphate synthase</fullName>
    </alternativeName>
    <alternativeName>
        <fullName evidence="10">Hexosephosphate aminotransferase</fullName>
    </alternativeName>
    <alternativeName>
        <fullName evidence="10">L-glutamine--D-fructose-6-phosphate amidotransferase</fullName>
    </alternativeName>
</protein>
<dbReference type="SUPFAM" id="SSF53697">
    <property type="entry name" value="SIS domain"/>
    <property type="match status" value="1"/>
</dbReference>
<evidence type="ECO:0000256" key="4">
    <source>
        <dbReference type="ARBA" id="ARBA00016090"/>
    </source>
</evidence>
<organism evidence="13 14">
    <name type="scientific">Fusobacterium vincentii 4_1_13</name>
    <dbReference type="NCBI Taxonomy" id="469606"/>
    <lineage>
        <taxon>Bacteria</taxon>
        <taxon>Fusobacteriati</taxon>
        <taxon>Fusobacteriota</taxon>
        <taxon>Fusobacteriia</taxon>
        <taxon>Fusobacteriales</taxon>
        <taxon>Fusobacteriaceae</taxon>
        <taxon>Fusobacterium</taxon>
    </lineage>
</organism>
<dbReference type="Proteomes" id="UP000004925">
    <property type="component" value="Unassembled WGS sequence"/>
</dbReference>
<feature type="active site" description="Nucleophile; for GATase activity" evidence="10">
    <location>
        <position position="2"/>
    </location>
</feature>
<dbReference type="EC" id="2.6.1.16" evidence="3 10"/>
<dbReference type="CDD" id="cd00714">
    <property type="entry name" value="GFAT"/>
    <property type="match status" value="1"/>
</dbReference>
<sequence length="607" mass="67851">MCGIIGYSGSNANAVEVLLDGLEKVEYRGYDSAGIAFVTDTGIQIEKKEGKLENLKNHMKNFEILSCTGIGHTRWATHGVPTDRNAHPHYSESKDVALIHNGIIENYAEIKKELLEQGVKFSSDTDTEVVAQLFSKLYDGDLYSTLKKVLKRIRGTYAFAIIHKDFPDRMICCRNHSPLIVGLGEHQNFIASDVSAILKYTRDIIYLEDGDVVLVTKDNVTIYDKDEKEVKREVKKVEWNFEQASKGGYAHFMIKEIEEQPEIIEKTLNVYTDKEKNVKFDEQLEGINFHDIDRIYIVACGTAYYAGLQGQYFMKELLGIDVFTDIASEFRYNDPVITNKTLAIFVSQSGETIDTLMSMKYAKEKGAKTLAISNVLGSTITREADNVIYTLAGPEISVASTKAYSSQVLVMYLLSLYMGAKLGKIEEKDYQKYISDISLLKENIVKLISEKEKIHNIAKKIKDVKNGFYLGRGIDEKVAREGSLKMKEINYIHTEALPAGELKHGSIALIEKGVLVVAISTNLEMDEKVVSNIKEVKARGAYVIGVCKEGSLVPEVVDDVIQVKDSGELLTPVLAVVGLQFLAYYTSLEKGFDVDKPRNLAKSVTVE</sequence>
<dbReference type="NCBIfam" id="NF001484">
    <property type="entry name" value="PRK00331.1"/>
    <property type="match status" value="1"/>
</dbReference>
<dbReference type="GO" id="GO:0006487">
    <property type="term" value="P:protein N-linked glycosylation"/>
    <property type="evidence" value="ECO:0007669"/>
    <property type="project" value="TreeGrafter"/>
</dbReference>
<dbReference type="eggNOG" id="COG0449">
    <property type="taxonomic scope" value="Bacteria"/>
</dbReference>
<feature type="domain" description="SIS" evidence="12">
    <location>
        <begin position="457"/>
        <end position="597"/>
    </location>
</feature>
<dbReference type="PROSITE" id="PS51464">
    <property type="entry name" value="SIS"/>
    <property type="match status" value="2"/>
</dbReference>
<comment type="subunit">
    <text evidence="10">Homodimer.</text>
</comment>
<evidence type="ECO:0000256" key="5">
    <source>
        <dbReference type="ARBA" id="ARBA00022490"/>
    </source>
</evidence>
<dbReference type="InterPro" id="IPR035490">
    <property type="entry name" value="GlmS/FrlB_SIS"/>
</dbReference>
<keyword evidence="5 10" id="KW-0963">Cytoplasm</keyword>
<dbReference type="InterPro" id="IPR005855">
    <property type="entry name" value="GFAT"/>
</dbReference>
<dbReference type="GO" id="GO:0006002">
    <property type="term" value="P:fructose 6-phosphate metabolic process"/>
    <property type="evidence" value="ECO:0007669"/>
    <property type="project" value="TreeGrafter"/>
</dbReference>
<keyword evidence="6 10" id="KW-0032">Aminotransferase</keyword>
<dbReference type="InterPro" id="IPR046348">
    <property type="entry name" value="SIS_dom_sf"/>
</dbReference>
<feature type="domain" description="SIS" evidence="12">
    <location>
        <begin position="280"/>
        <end position="424"/>
    </location>
</feature>
<dbReference type="Gene3D" id="3.40.50.10490">
    <property type="entry name" value="Glucose-6-phosphate isomerase like protein, domain 1"/>
    <property type="match status" value="2"/>
</dbReference>
<comment type="subcellular location">
    <subcellularLocation>
        <location evidence="2 10">Cytoplasm</location>
    </subcellularLocation>
</comment>
<comment type="catalytic activity">
    <reaction evidence="1 10">
        <text>D-fructose 6-phosphate + L-glutamine = D-glucosamine 6-phosphate + L-glutamate</text>
        <dbReference type="Rhea" id="RHEA:13237"/>
        <dbReference type="ChEBI" id="CHEBI:29985"/>
        <dbReference type="ChEBI" id="CHEBI:58359"/>
        <dbReference type="ChEBI" id="CHEBI:58725"/>
        <dbReference type="ChEBI" id="CHEBI:61527"/>
        <dbReference type="EC" id="2.6.1.16"/>
    </reaction>
</comment>
<dbReference type="GO" id="GO:0005829">
    <property type="term" value="C:cytosol"/>
    <property type="evidence" value="ECO:0007669"/>
    <property type="project" value="TreeGrafter"/>
</dbReference>
<dbReference type="EMBL" id="ACDE02000013">
    <property type="protein sequence ID" value="EEO39346.1"/>
    <property type="molecule type" value="Genomic_DNA"/>
</dbReference>
<dbReference type="SUPFAM" id="SSF56235">
    <property type="entry name" value="N-terminal nucleophile aminohydrolases (Ntn hydrolases)"/>
    <property type="match status" value="1"/>
</dbReference>
<evidence type="ECO:0000256" key="7">
    <source>
        <dbReference type="ARBA" id="ARBA00022679"/>
    </source>
</evidence>
<evidence type="ECO:0000256" key="6">
    <source>
        <dbReference type="ARBA" id="ARBA00022576"/>
    </source>
</evidence>
<dbReference type="FunFam" id="3.60.20.10:FF:000006">
    <property type="entry name" value="Glutamine--fructose-6-phosphate aminotransferase [isomerizing]"/>
    <property type="match status" value="1"/>
</dbReference>
<dbReference type="Pfam" id="PF13522">
    <property type="entry name" value="GATase_6"/>
    <property type="match status" value="1"/>
</dbReference>
<keyword evidence="8" id="KW-0677">Repeat</keyword>
<dbReference type="NCBIfam" id="TIGR01135">
    <property type="entry name" value="glmS"/>
    <property type="match status" value="1"/>
</dbReference>
<dbReference type="Pfam" id="PF01380">
    <property type="entry name" value="SIS"/>
    <property type="match status" value="2"/>
</dbReference>
<dbReference type="PANTHER" id="PTHR10937">
    <property type="entry name" value="GLUCOSAMINE--FRUCTOSE-6-PHOSPHATE AMINOTRANSFERASE, ISOMERIZING"/>
    <property type="match status" value="1"/>
</dbReference>
<dbReference type="GO" id="GO:0005975">
    <property type="term" value="P:carbohydrate metabolic process"/>
    <property type="evidence" value="ECO:0007669"/>
    <property type="project" value="UniProtKB-UniRule"/>
</dbReference>
<keyword evidence="7 10" id="KW-0808">Transferase</keyword>
<dbReference type="Gene3D" id="3.60.20.10">
    <property type="entry name" value="Glutamine Phosphoribosylpyrophosphate, subunit 1, domain 1"/>
    <property type="match status" value="1"/>
</dbReference>
<accession>A0A0M1VRV4</accession>
<evidence type="ECO:0000259" key="12">
    <source>
        <dbReference type="PROSITE" id="PS51464"/>
    </source>
</evidence>